<evidence type="ECO:0008006" key="5">
    <source>
        <dbReference type="Google" id="ProtNLM"/>
    </source>
</evidence>
<evidence type="ECO:0000313" key="3">
    <source>
        <dbReference type="EMBL" id="MCZ3373777.1"/>
    </source>
</evidence>
<proteinExistence type="predicted"/>
<evidence type="ECO:0000256" key="1">
    <source>
        <dbReference type="SAM" id="Phobius"/>
    </source>
</evidence>
<feature type="transmembrane region" description="Helical" evidence="1">
    <location>
        <begin position="7"/>
        <end position="27"/>
    </location>
</feature>
<dbReference type="EMBL" id="JAPVES010000030">
    <property type="protein sequence ID" value="MCZ3373777.1"/>
    <property type="molecule type" value="Genomic_DNA"/>
</dbReference>
<organism evidence="3">
    <name type="scientific">Methanobacterium veterum</name>
    <dbReference type="NCBI Taxonomy" id="408577"/>
    <lineage>
        <taxon>Archaea</taxon>
        <taxon>Methanobacteriati</taxon>
        <taxon>Methanobacteriota</taxon>
        <taxon>Methanomada group</taxon>
        <taxon>Methanobacteria</taxon>
        <taxon>Methanobacteriales</taxon>
        <taxon>Methanobacteriaceae</taxon>
        <taxon>Methanobacterium</taxon>
    </lineage>
</organism>
<reference evidence="3" key="1">
    <citation type="submission" date="2022-12" db="EMBL/GenBank/DDBJ databases">
        <title>Reclassification of two methanogenic archaea species isolated from the Kolyma lowland permafrost.</title>
        <authorList>
            <person name="Trubitsyn V.E."/>
            <person name="Rivkina E.M."/>
            <person name="Shcherbakova V.A."/>
        </authorList>
    </citation>
    <scope>NUCLEOTIDE SEQUENCE</scope>
    <source>
        <strain evidence="2">M2</strain>
        <strain evidence="3">MK4</strain>
    </source>
</reference>
<evidence type="ECO:0000313" key="4">
    <source>
        <dbReference type="Proteomes" id="UP001068021"/>
    </source>
</evidence>
<dbReference type="Proteomes" id="UP001068021">
    <property type="component" value="Unassembled WGS sequence"/>
</dbReference>
<accession>A0A9E5A381</accession>
<protein>
    <recommendedName>
        <fullName evidence="5">5-bromo-4-chloroindolyl phosphate hydrolysis protein</fullName>
    </recommendedName>
</protein>
<name>A0A9E5A381_9EURY</name>
<keyword evidence="1" id="KW-0812">Transmembrane</keyword>
<evidence type="ECO:0000313" key="2">
    <source>
        <dbReference type="EMBL" id="MCZ3367076.1"/>
    </source>
</evidence>
<feature type="transmembrane region" description="Helical" evidence="1">
    <location>
        <begin position="33"/>
        <end position="53"/>
    </location>
</feature>
<gene>
    <name evidence="3" type="ORF">O3H35_14095</name>
    <name evidence="2" type="ORF">O3H54_14400</name>
</gene>
<keyword evidence="4" id="KW-1185">Reference proteome</keyword>
<comment type="caution">
    <text evidence="3">The sequence shown here is derived from an EMBL/GenBank/DDBJ whole genome shotgun (WGS) entry which is preliminary data.</text>
</comment>
<keyword evidence="1" id="KW-1133">Transmembrane helix</keyword>
<dbReference type="EMBL" id="JAPVER010000020">
    <property type="protein sequence ID" value="MCZ3367076.1"/>
    <property type="molecule type" value="Genomic_DNA"/>
</dbReference>
<dbReference type="AlphaFoldDB" id="A0A9E5A381"/>
<sequence length="227" mass="26293">MNKSDIIILVLLTSVLIVVFVVSALIFNLSTQMLTLLSVLIGSSITLDITAYYKYVDFKRDNEKIENTIKGVLDSELPKDLKILKNNFSCLDTELSSISKEGVQTSSMGEFKTSFWDMILLNIPVLHESKTLLKDSGHGIENVNQYISKLGDIASNMEKINQYIRMKENYKIINYHIYNNSIVVKDYDLLLINYHIKLFDLLKELRKLQKEFDFNVEELDKYVQKFK</sequence>
<dbReference type="Proteomes" id="UP001074446">
    <property type="component" value="Unassembled WGS sequence"/>
</dbReference>
<keyword evidence="1" id="KW-0472">Membrane</keyword>
<dbReference type="RefSeq" id="WP_048082360.1">
    <property type="nucleotide sequence ID" value="NZ_JAPVER010000020.1"/>
</dbReference>